<evidence type="ECO:0000313" key="1">
    <source>
        <dbReference type="EMBL" id="OMP67770.1"/>
    </source>
</evidence>
<dbReference type="Pfam" id="PF08958">
    <property type="entry name" value="DUF1871"/>
    <property type="match status" value="1"/>
</dbReference>
<dbReference type="InterPro" id="IPR015053">
    <property type="entry name" value="DUF1871"/>
</dbReference>
<dbReference type="STRING" id="1714355.BTO28_04600"/>
<sequence>MNETAQLNLALADVLNGFDPYNAGEGFYDTEIADSIYAVHSIDEINKLAAAIRSIYEHSFDMPMSGGNPTKLAEQLMTIKNNSSCSL</sequence>
<dbReference type="Gene3D" id="1.10.340.20">
    <property type="entry name" value="Apc36109-like domain"/>
    <property type="match status" value="1"/>
</dbReference>
<dbReference type="RefSeq" id="WP_076764373.1">
    <property type="nucleotide sequence ID" value="NZ_MSFI01000008.1"/>
</dbReference>
<accession>A0A1V2AA08</accession>
<dbReference type="EMBL" id="MSFI01000008">
    <property type="protein sequence ID" value="OMP67770.1"/>
    <property type="molecule type" value="Genomic_DNA"/>
</dbReference>
<comment type="caution">
    <text evidence="1">The sequence shown here is derived from an EMBL/GenBank/DDBJ whole genome shotgun (WGS) entry which is preliminary data.</text>
</comment>
<proteinExistence type="predicted"/>
<dbReference type="SUPFAM" id="SSF116922">
    <property type="entry name" value="YugE-like"/>
    <property type="match status" value="1"/>
</dbReference>
<dbReference type="AlphaFoldDB" id="A0A1V2AA08"/>
<dbReference type="OrthoDB" id="2353632at2"/>
<evidence type="ECO:0000313" key="2">
    <source>
        <dbReference type="Proteomes" id="UP000188613"/>
    </source>
</evidence>
<protein>
    <submittedName>
        <fullName evidence="1">Uncharacterized protein</fullName>
    </submittedName>
</protein>
<reference evidence="1 2" key="1">
    <citation type="submission" date="2016-12" db="EMBL/GenBank/DDBJ databases">
        <title>Domibacillus sp. SAB 38T whole genome sequencing.</title>
        <authorList>
            <person name="Verma A."/>
            <person name="Ojha A.K."/>
            <person name="Krishnamurthi S."/>
        </authorList>
    </citation>
    <scope>NUCLEOTIDE SEQUENCE [LARGE SCALE GENOMIC DNA]</scope>
    <source>
        <strain evidence="1 2">SAB 38</strain>
    </source>
</reference>
<dbReference type="Proteomes" id="UP000188613">
    <property type="component" value="Unassembled WGS sequence"/>
</dbReference>
<name>A0A1V2AA08_9BACI</name>
<organism evidence="1 2">
    <name type="scientific">Domibacillus epiphyticus</name>
    <dbReference type="NCBI Taxonomy" id="1714355"/>
    <lineage>
        <taxon>Bacteria</taxon>
        <taxon>Bacillati</taxon>
        <taxon>Bacillota</taxon>
        <taxon>Bacilli</taxon>
        <taxon>Bacillales</taxon>
        <taxon>Bacillaceae</taxon>
        <taxon>Domibacillus</taxon>
    </lineage>
</organism>
<keyword evidence="2" id="KW-1185">Reference proteome</keyword>
<gene>
    <name evidence="1" type="ORF">BTO28_04600</name>
</gene>
<dbReference type="InterPro" id="IPR023162">
    <property type="entry name" value="Apc36109-like_dom_sf"/>
</dbReference>